<dbReference type="PROSITE" id="PS50240">
    <property type="entry name" value="TRYPSIN_DOM"/>
    <property type="match status" value="1"/>
</dbReference>
<dbReference type="Pfam" id="PF00089">
    <property type="entry name" value="Trypsin"/>
    <property type="match status" value="1"/>
</dbReference>
<dbReference type="EMBL" id="OW240916">
    <property type="protein sequence ID" value="CAH2296341.1"/>
    <property type="molecule type" value="Genomic_DNA"/>
</dbReference>
<organism evidence="6 7">
    <name type="scientific">Pelobates cultripes</name>
    <name type="common">Western spadefoot toad</name>
    <dbReference type="NCBI Taxonomy" id="61616"/>
    <lineage>
        <taxon>Eukaryota</taxon>
        <taxon>Metazoa</taxon>
        <taxon>Chordata</taxon>
        <taxon>Craniata</taxon>
        <taxon>Vertebrata</taxon>
        <taxon>Euteleostomi</taxon>
        <taxon>Amphibia</taxon>
        <taxon>Batrachia</taxon>
        <taxon>Anura</taxon>
        <taxon>Pelobatoidea</taxon>
        <taxon>Pelobatidae</taxon>
        <taxon>Pelobates</taxon>
    </lineage>
</organism>
<reference evidence="6" key="1">
    <citation type="submission" date="2022-03" db="EMBL/GenBank/DDBJ databases">
        <authorList>
            <person name="Alioto T."/>
            <person name="Alioto T."/>
            <person name="Gomez Garrido J."/>
        </authorList>
    </citation>
    <scope>NUCLEOTIDE SEQUENCE</scope>
</reference>
<proteinExistence type="predicted"/>
<keyword evidence="2" id="KW-0378">Hydrolase</keyword>
<gene>
    <name evidence="6" type="ORF">PECUL_23A037503</name>
</gene>
<keyword evidence="4" id="KW-1015">Disulfide bond</keyword>
<dbReference type="PANTHER" id="PTHR24271">
    <property type="entry name" value="KALLIKREIN-RELATED"/>
    <property type="match status" value="1"/>
</dbReference>
<dbReference type="Gene3D" id="2.40.10.10">
    <property type="entry name" value="Trypsin-like serine proteases"/>
    <property type="match status" value="1"/>
</dbReference>
<keyword evidence="3" id="KW-0720">Serine protease</keyword>
<protein>
    <submittedName>
        <fullName evidence="6">Granzyme A-like</fullName>
    </submittedName>
</protein>
<evidence type="ECO:0000256" key="2">
    <source>
        <dbReference type="ARBA" id="ARBA00022801"/>
    </source>
</evidence>
<evidence type="ECO:0000256" key="1">
    <source>
        <dbReference type="ARBA" id="ARBA00022670"/>
    </source>
</evidence>
<evidence type="ECO:0000256" key="3">
    <source>
        <dbReference type="ARBA" id="ARBA00022825"/>
    </source>
</evidence>
<dbReference type="FunFam" id="2.40.10.10:FF:000036">
    <property type="entry name" value="Trypsin beta"/>
    <property type="match status" value="1"/>
</dbReference>
<dbReference type="PROSITE" id="PS00135">
    <property type="entry name" value="TRYPSIN_SER"/>
    <property type="match status" value="1"/>
</dbReference>
<feature type="domain" description="Peptidase S1" evidence="5">
    <location>
        <begin position="1"/>
        <end position="118"/>
    </location>
</feature>
<evidence type="ECO:0000259" key="5">
    <source>
        <dbReference type="PROSITE" id="PS50240"/>
    </source>
</evidence>
<dbReference type="SUPFAM" id="SSF50494">
    <property type="entry name" value="Trypsin-like serine proteases"/>
    <property type="match status" value="1"/>
</dbReference>
<name>A0AAD1SAQ7_PELCU</name>
<dbReference type="InterPro" id="IPR001254">
    <property type="entry name" value="Trypsin_dom"/>
</dbReference>
<dbReference type="SMART" id="SM00020">
    <property type="entry name" value="Tryp_SPc"/>
    <property type="match status" value="1"/>
</dbReference>
<evidence type="ECO:0000313" key="7">
    <source>
        <dbReference type="Proteomes" id="UP001295444"/>
    </source>
</evidence>
<keyword evidence="1" id="KW-0645">Protease</keyword>
<dbReference type="GO" id="GO:0004252">
    <property type="term" value="F:serine-type endopeptidase activity"/>
    <property type="evidence" value="ECO:0007669"/>
    <property type="project" value="InterPro"/>
</dbReference>
<dbReference type="InterPro" id="IPR043504">
    <property type="entry name" value="Peptidase_S1_PA_chymotrypsin"/>
</dbReference>
<evidence type="ECO:0000256" key="4">
    <source>
        <dbReference type="ARBA" id="ARBA00023157"/>
    </source>
</evidence>
<accession>A0AAD1SAQ7</accession>
<dbReference type="InterPro" id="IPR009003">
    <property type="entry name" value="Peptidase_S1_PA"/>
</dbReference>
<keyword evidence="7" id="KW-1185">Reference proteome</keyword>
<dbReference type="PANTHER" id="PTHR24271:SF52">
    <property type="entry name" value="GRANZYME K"/>
    <property type="match status" value="1"/>
</dbReference>
<evidence type="ECO:0000313" key="6">
    <source>
        <dbReference type="EMBL" id="CAH2296341.1"/>
    </source>
</evidence>
<dbReference type="AlphaFoldDB" id="A0AAD1SAQ7"/>
<dbReference type="Proteomes" id="UP001295444">
    <property type="component" value="Chromosome 05"/>
</dbReference>
<dbReference type="InterPro" id="IPR033116">
    <property type="entry name" value="TRYPSIN_SER"/>
</dbReference>
<sequence>MKENTVCNTAGWGVTKAKNKIPSSYLRETKLTIVDNVSCQGEYGKWNIKVNITENMLCAKAKNQKDGTCQGDSGGPLICKNKLQGILSFGDKNCNPKIPGVFTRLTSKYVEWIHTTIGDF</sequence>
<dbReference type="GO" id="GO:0006508">
    <property type="term" value="P:proteolysis"/>
    <property type="evidence" value="ECO:0007669"/>
    <property type="project" value="UniProtKB-KW"/>
</dbReference>